<reference evidence="1 2" key="1">
    <citation type="submission" date="2019-01" db="EMBL/GenBank/DDBJ databases">
        <title>Genome sequence of Salinicola endophyticus REST5.</title>
        <authorList>
            <person name="Nascimento F.X."/>
        </authorList>
    </citation>
    <scope>NUCLEOTIDE SEQUENCE [LARGE SCALE GENOMIC DNA]</scope>
    <source>
        <strain evidence="1 2">REST5</strain>
    </source>
</reference>
<dbReference type="Pfam" id="PF02585">
    <property type="entry name" value="PIG-L"/>
    <property type="match status" value="1"/>
</dbReference>
<dbReference type="SUPFAM" id="SSF102588">
    <property type="entry name" value="LmbE-like"/>
    <property type="match status" value="1"/>
</dbReference>
<dbReference type="PANTHER" id="PTHR12993:SF29">
    <property type="entry name" value="BLR3841 PROTEIN"/>
    <property type="match status" value="1"/>
</dbReference>
<protein>
    <recommendedName>
        <fullName evidence="3">PIG-L family deacetylase</fullName>
    </recommendedName>
</protein>
<dbReference type="Gene3D" id="3.40.50.10320">
    <property type="entry name" value="LmbE-like"/>
    <property type="match status" value="1"/>
</dbReference>
<evidence type="ECO:0000313" key="2">
    <source>
        <dbReference type="Proteomes" id="UP001321526"/>
    </source>
</evidence>
<proteinExistence type="predicted"/>
<dbReference type="InterPro" id="IPR003737">
    <property type="entry name" value="GlcNAc_PI_deacetylase-related"/>
</dbReference>
<dbReference type="PANTHER" id="PTHR12993">
    <property type="entry name" value="N-ACETYLGLUCOSAMINYL-PHOSPHATIDYLINOSITOL DE-N-ACETYLASE-RELATED"/>
    <property type="match status" value="1"/>
</dbReference>
<evidence type="ECO:0000313" key="1">
    <source>
        <dbReference type="EMBL" id="WFF40468.1"/>
    </source>
</evidence>
<dbReference type="InterPro" id="IPR024078">
    <property type="entry name" value="LmbE-like_dom_sf"/>
</dbReference>
<accession>A0ABY8FCD0</accession>
<name>A0ABY8FCD0_9GAMM</name>
<dbReference type="Proteomes" id="UP001321526">
    <property type="component" value="Chromosome"/>
</dbReference>
<gene>
    <name evidence="1" type="ORF">EVC62_02540</name>
</gene>
<dbReference type="EMBL" id="CP035631">
    <property type="protein sequence ID" value="WFF40468.1"/>
    <property type="molecule type" value="Genomic_DNA"/>
</dbReference>
<evidence type="ECO:0008006" key="3">
    <source>
        <dbReference type="Google" id="ProtNLM"/>
    </source>
</evidence>
<organism evidence="1 2">
    <name type="scientific">Salinicola endophyticus</name>
    <dbReference type="NCBI Taxonomy" id="1949083"/>
    <lineage>
        <taxon>Bacteria</taxon>
        <taxon>Pseudomonadati</taxon>
        <taxon>Pseudomonadota</taxon>
        <taxon>Gammaproteobacteria</taxon>
        <taxon>Oceanospirillales</taxon>
        <taxon>Halomonadaceae</taxon>
        <taxon>Salinicola</taxon>
    </lineage>
</organism>
<keyword evidence="2" id="KW-1185">Reference proteome</keyword>
<sequence length="440" mass="48899">MPRARGEGVRSSRGRKRLMWQSMTGEATREQTITATDWQRQAATLTLPAAPARTRLIEVSLALAPRSRWRRGLPSVTLSGAGQATLTYSLEARRRDQRIAWRLPPCATAITLSLTLSGARLTQAPQARCHAQPAIEGPILILAPHPDDAEIAAGGFYTDHAESVHLVTLSCGEQLKGLKRQYLSGLDDDLDSAIRRKAEWRRWNVFATPLLSGIPPERSTLVGVPDGAGWALMHDGIGQRLPIPLSDVRRFNRIALPPSRGERLERDDVVAALRQLIDTLKPATLLVTDPEFDPHPDHRAASLALALALDGSRHRPRTVLLYANHYRDAFPPGPAFQPAWMPPAEIAIERLFASAPTPLAWPLSPAMQKHKALLLDAMSDLSPRADWSQRHRRARRAGFVPTFAPERDRYFQAAIRSTELFRALPSEAFVAAWRERNDSR</sequence>